<dbReference type="EMBL" id="CP002858">
    <property type="protein sequence ID" value="AEI14058.1"/>
    <property type="molecule type" value="Genomic_DNA"/>
</dbReference>
<keyword evidence="3" id="KW-1185">Reference proteome</keyword>
<dbReference type="STRING" id="717231.Flexsi_0370"/>
<dbReference type="KEGG" id="fsi:Flexsi_0370"/>
<dbReference type="HOGENOM" id="CLU_690289_0_0_0"/>
<dbReference type="PANTHER" id="PTHR22916:SF3">
    <property type="entry name" value="UDP-GLCNAC:BETAGAL BETA-1,3-N-ACETYLGLUCOSAMINYLTRANSFERASE-LIKE PROTEIN 1"/>
    <property type="match status" value="1"/>
</dbReference>
<sequence>MSNNVSHFTSYVSHDDKQYSTTQLLTRPFDDQLEFDEHGKIKEDMKFNINNSTFNIKNSKLIGNDEDKFETMLFLPETEGRKCEGGLRTKGYFKFSYENLMFNDECLILNDKDGNEFKVDNEILNNSTFNIQNSQLDETSPDNSQFKIQNSKLDKLPLISIITVVFNGEKYLEETIQSVINQTYPNVEYIIIDGGSTDGTLDIIKKYEHAIDYWVSEPDKGIYDAMNKGIKASNGNWVNFMNAGDSFADNNIILLVVNSVSNYKDIIYGGIIVKKGGQEEDVKLLPKKFNKKNLIVYGTGVVCHQSIFVRKSKIIYYSLKYPLKGELNWYFDLLKQSISFQRLDFPVTYYSLGGVSYSAFLPNQLEALKVIFSQVKFLAIFHLPKVMYSLFNKFIKGKK</sequence>
<protein>
    <submittedName>
        <fullName evidence="2">Glycosyl transferase family 2</fullName>
    </submittedName>
</protein>
<evidence type="ECO:0000313" key="3">
    <source>
        <dbReference type="Proteomes" id="UP000006621"/>
    </source>
</evidence>
<dbReference type="SUPFAM" id="SSF53448">
    <property type="entry name" value="Nucleotide-diphospho-sugar transferases"/>
    <property type="match status" value="1"/>
</dbReference>
<organism evidence="2 3">
    <name type="scientific">Flexistipes sinusarabici (strain ATCC 49648 / DSM 4947 / MAS 10)</name>
    <dbReference type="NCBI Taxonomy" id="717231"/>
    <lineage>
        <taxon>Bacteria</taxon>
        <taxon>Pseudomonadati</taxon>
        <taxon>Deferribacterota</taxon>
        <taxon>Deferribacteres</taxon>
        <taxon>Deferribacterales</taxon>
        <taxon>Flexistipitaceae</taxon>
        <taxon>Flexistipes</taxon>
    </lineage>
</organism>
<accession>F8E8K9</accession>
<evidence type="ECO:0000259" key="1">
    <source>
        <dbReference type="Pfam" id="PF00535"/>
    </source>
</evidence>
<dbReference type="Pfam" id="PF00535">
    <property type="entry name" value="Glycos_transf_2"/>
    <property type="match status" value="1"/>
</dbReference>
<dbReference type="eggNOG" id="COG0463">
    <property type="taxonomic scope" value="Bacteria"/>
</dbReference>
<dbReference type="AlphaFoldDB" id="F8E8K9"/>
<gene>
    <name evidence="2" type="ordered locus">Flexsi_0370</name>
</gene>
<feature type="domain" description="Glycosyltransferase 2-like" evidence="1">
    <location>
        <begin position="160"/>
        <end position="312"/>
    </location>
</feature>
<dbReference type="PANTHER" id="PTHR22916">
    <property type="entry name" value="GLYCOSYLTRANSFERASE"/>
    <property type="match status" value="1"/>
</dbReference>
<dbReference type="InterPro" id="IPR029044">
    <property type="entry name" value="Nucleotide-diphossugar_trans"/>
</dbReference>
<dbReference type="CDD" id="cd06433">
    <property type="entry name" value="GT_2_WfgS_like"/>
    <property type="match status" value="1"/>
</dbReference>
<dbReference type="Gene3D" id="3.90.550.10">
    <property type="entry name" value="Spore Coat Polysaccharide Biosynthesis Protein SpsA, Chain A"/>
    <property type="match status" value="1"/>
</dbReference>
<proteinExistence type="predicted"/>
<reference evidence="2 3" key="1">
    <citation type="journal article" date="2011" name="Stand. Genomic Sci.">
        <title>Genome sequence of the moderately thermophilic halophile Flexistipes sinusarabici strain (MAS10).</title>
        <authorList>
            <person name="Lapidus A."/>
            <person name="Chertkov O."/>
            <person name="Nolan M."/>
            <person name="Lucas S."/>
            <person name="Hammon N."/>
            <person name="Deshpande S."/>
            <person name="Cheng J.F."/>
            <person name="Tapia R."/>
            <person name="Han C."/>
            <person name="Goodwin L."/>
            <person name="Pitluck S."/>
            <person name="Liolios K."/>
            <person name="Pagani I."/>
            <person name="Ivanova N."/>
            <person name="Huntemann M."/>
            <person name="Mavromatis K."/>
            <person name="Mikhailova N."/>
            <person name="Pati A."/>
            <person name="Chen A."/>
            <person name="Palaniappan K."/>
            <person name="Land M."/>
            <person name="Hauser L."/>
            <person name="Brambilla E.M."/>
            <person name="Rohde M."/>
            <person name="Abt B."/>
            <person name="Spring S."/>
            <person name="Goker M."/>
            <person name="Bristow J."/>
            <person name="Eisen J.A."/>
            <person name="Markowitz V."/>
            <person name="Hugenholtz P."/>
            <person name="Kyrpides N.C."/>
            <person name="Klenk H.P."/>
            <person name="Woyke T."/>
        </authorList>
    </citation>
    <scope>NUCLEOTIDE SEQUENCE [LARGE SCALE GENOMIC DNA]</scope>
    <source>
        <strain evidence="3">DSM 4947 / MAS 10</strain>
    </source>
</reference>
<name>F8E8K9_FLESM</name>
<dbReference type="Proteomes" id="UP000006621">
    <property type="component" value="Chromosome"/>
</dbReference>
<dbReference type="GO" id="GO:0016758">
    <property type="term" value="F:hexosyltransferase activity"/>
    <property type="evidence" value="ECO:0007669"/>
    <property type="project" value="UniProtKB-ARBA"/>
</dbReference>
<dbReference type="InterPro" id="IPR001173">
    <property type="entry name" value="Glyco_trans_2-like"/>
</dbReference>
<dbReference type="RefSeq" id="WP_013885569.1">
    <property type="nucleotide sequence ID" value="NC_015672.1"/>
</dbReference>
<reference evidence="3" key="2">
    <citation type="submission" date="2011-06" db="EMBL/GenBank/DDBJ databases">
        <title>The complete genome of Flexistipes sinusarabici DSM 4947.</title>
        <authorList>
            <person name="Lucas S."/>
            <person name="Han J."/>
            <person name="Lapidus A."/>
            <person name="Bruce D."/>
            <person name="Goodwin L."/>
            <person name="Pitluck S."/>
            <person name="Peters L."/>
            <person name="Kyrpides N."/>
            <person name="Mavromatis K."/>
            <person name="Ivanova N."/>
            <person name="Mikhailova N."/>
            <person name="Chertkov O."/>
            <person name="Detter J.C."/>
            <person name="Tapia R."/>
            <person name="Han C."/>
            <person name="Land M."/>
            <person name="Hauser L."/>
            <person name="Markowitz V."/>
            <person name="Cheng J.-F."/>
            <person name="Hugenholtz P."/>
            <person name="Woyke T."/>
            <person name="Wu D."/>
            <person name="Spring S."/>
            <person name="Schroeder M."/>
            <person name="Brambilla E."/>
            <person name="Klenk H.-P."/>
            <person name="Eisen J.A."/>
        </authorList>
    </citation>
    <scope>NUCLEOTIDE SEQUENCE [LARGE SCALE GENOMIC DNA]</scope>
    <source>
        <strain evidence="3">DSM 4947 / MAS 10</strain>
    </source>
</reference>
<keyword evidence="2" id="KW-0808">Transferase</keyword>
<evidence type="ECO:0000313" key="2">
    <source>
        <dbReference type="EMBL" id="AEI14058.1"/>
    </source>
</evidence>